<sequence>MELSTAFAPRAHSTRRPHRRRATSTSTSSLSSSSSSSVKSLHRKSSRHSSSSRVASTTSTANSTSADALVHRTTATSAGSTVPVTIEFLEHVSLELSVTKNRTDVRYVMTVRHRELDVLWRHARSFDEYRKLQQRLVKRLQHGHFCTADCPWLSGFLKSYFPKKWVPTFASGRAGVIHQRRQSLERFFAVLFGFVTDRQNLGCAIVVTAFADELVRFVYGDALQQYGLQYAPVQWTKRDRGWAHVYGAKLKETATSVKQHFRGRGAAEQQQQEEEHHHQQQQQQQAKQSVRRSLPTSSSRDLGAAFDVVTELDECDDCTICGLRLCGNAASEDLPLMPRSNLTALLLEEDEAVNGSVDEIIDSSRSTACCTDTGGWLQSRANRNSNTSTSGVFTPSWQGMGTPSGSSTACAVGGYRPNQSSVNRRRAATYYLTTLNCGHQFHDECIVAKLNEALVCPTCGRAQTNA</sequence>
<proteinExistence type="predicted"/>
<evidence type="ECO:0000256" key="1">
    <source>
        <dbReference type="ARBA" id="ARBA00022723"/>
    </source>
</evidence>
<keyword evidence="2" id="KW-0863">Zinc-finger</keyword>
<evidence type="ECO:0000259" key="5">
    <source>
        <dbReference type="SMART" id="SM00184"/>
    </source>
</evidence>
<reference evidence="6" key="1">
    <citation type="submission" date="2022-12" db="EMBL/GenBank/DDBJ databases">
        <authorList>
            <person name="Webb A."/>
        </authorList>
    </citation>
    <scope>NUCLEOTIDE SEQUENCE</scope>
    <source>
        <strain evidence="6">Hp1</strain>
    </source>
</reference>
<keyword evidence="7" id="KW-1185">Reference proteome</keyword>
<dbReference type="Gene3D" id="3.30.40.10">
    <property type="entry name" value="Zinc/RING finger domain, C3HC4 (zinc finger)"/>
    <property type="match status" value="1"/>
</dbReference>
<feature type="region of interest" description="Disordered" evidence="4">
    <location>
        <begin position="260"/>
        <end position="298"/>
    </location>
</feature>
<name>A0AAV0U4G4_HYABA</name>
<dbReference type="AlphaFoldDB" id="A0AAV0U4G4"/>
<evidence type="ECO:0000313" key="6">
    <source>
        <dbReference type="EMBL" id="CAI5731782.1"/>
    </source>
</evidence>
<feature type="compositionally biased region" description="Basic residues" evidence="4">
    <location>
        <begin position="12"/>
        <end position="22"/>
    </location>
</feature>
<organism evidence="6 7">
    <name type="scientific">Hyaloperonospora brassicae</name>
    <name type="common">Brassica downy mildew</name>
    <name type="synonym">Peronospora brassicae</name>
    <dbReference type="NCBI Taxonomy" id="162125"/>
    <lineage>
        <taxon>Eukaryota</taxon>
        <taxon>Sar</taxon>
        <taxon>Stramenopiles</taxon>
        <taxon>Oomycota</taxon>
        <taxon>Peronosporomycetes</taxon>
        <taxon>Peronosporales</taxon>
        <taxon>Peronosporaceae</taxon>
        <taxon>Hyaloperonospora</taxon>
    </lineage>
</organism>
<dbReference type="InterPro" id="IPR018957">
    <property type="entry name" value="Znf_C3HC4_RING-type"/>
</dbReference>
<feature type="compositionally biased region" description="Low complexity" evidence="4">
    <location>
        <begin position="23"/>
        <end position="39"/>
    </location>
</feature>
<feature type="region of interest" description="Disordered" evidence="4">
    <location>
        <begin position="1"/>
        <end position="65"/>
    </location>
</feature>
<dbReference type="GO" id="GO:0008270">
    <property type="term" value="F:zinc ion binding"/>
    <property type="evidence" value="ECO:0007669"/>
    <property type="project" value="UniProtKB-KW"/>
</dbReference>
<protein>
    <recommendedName>
        <fullName evidence="5">RING-type domain-containing protein</fullName>
    </recommendedName>
</protein>
<dbReference type="InterPro" id="IPR013083">
    <property type="entry name" value="Znf_RING/FYVE/PHD"/>
</dbReference>
<keyword evidence="3" id="KW-0862">Zinc</keyword>
<gene>
    <name evidence="6" type="ORF">HBR001_LOCUS5306</name>
</gene>
<feature type="region of interest" description="Disordered" evidence="4">
    <location>
        <begin position="381"/>
        <end position="400"/>
    </location>
</feature>
<dbReference type="InterPro" id="IPR036871">
    <property type="entry name" value="PX_dom_sf"/>
</dbReference>
<dbReference type="SMART" id="SM00184">
    <property type="entry name" value="RING"/>
    <property type="match status" value="1"/>
</dbReference>
<feature type="compositionally biased region" description="Polar residues" evidence="4">
    <location>
        <begin position="391"/>
        <end position="400"/>
    </location>
</feature>
<evidence type="ECO:0000256" key="3">
    <source>
        <dbReference type="ARBA" id="ARBA00022833"/>
    </source>
</evidence>
<keyword evidence="1" id="KW-0479">Metal-binding</keyword>
<dbReference type="SUPFAM" id="SSF57850">
    <property type="entry name" value="RING/U-box"/>
    <property type="match status" value="1"/>
</dbReference>
<dbReference type="Pfam" id="PF00097">
    <property type="entry name" value="zf-C3HC4"/>
    <property type="match status" value="1"/>
</dbReference>
<evidence type="ECO:0000313" key="7">
    <source>
        <dbReference type="Proteomes" id="UP001162031"/>
    </source>
</evidence>
<accession>A0AAV0U4G4</accession>
<evidence type="ECO:0000256" key="2">
    <source>
        <dbReference type="ARBA" id="ARBA00022771"/>
    </source>
</evidence>
<feature type="domain" description="RING-type" evidence="5">
    <location>
        <begin position="410"/>
        <end position="459"/>
    </location>
</feature>
<dbReference type="Gene3D" id="3.30.1520.10">
    <property type="entry name" value="Phox-like domain"/>
    <property type="match status" value="1"/>
</dbReference>
<dbReference type="InterPro" id="IPR001841">
    <property type="entry name" value="Znf_RING"/>
</dbReference>
<dbReference type="GO" id="GO:0035091">
    <property type="term" value="F:phosphatidylinositol binding"/>
    <property type="evidence" value="ECO:0007669"/>
    <property type="project" value="InterPro"/>
</dbReference>
<comment type="caution">
    <text evidence="6">The sequence shown here is derived from an EMBL/GenBank/DDBJ whole genome shotgun (WGS) entry which is preliminary data.</text>
</comment>
<dbReference type="SUPFAM" id="SSF64268">
    <property type="entry name" value="PX domain"/>
    <property type="match status" value="1"/>
</dbReference>
<dbReference type="Proteomes" id="UP001162031">
    <property type="component" value="Unassembled WGS sequence"/>
</dbReference>
<feature type="compositionally biased region" description="Low complexity" evidence="4">
    <location>
        <begin position="48"/>
        <end position="65"/>
    </location>
</feature>
<dbReference type="EMBL" id="CANTFL010001114">
    <property type="protein sequence ID" value="CAI5731782.1"/>
    <property type="molecule type" value="Genomic_DNA"/>
</dbReference>
<evidence type="ECO:0000256" key="4">
    <source>
        <dbReference type="SAM" id="MobiDB-lite"/>
    </source>
</evidence>
<feature type="compositionally biased region" description="Low complexity" evidence="4">
    <location>
        <begin position="381"/>
        <end position="390"/>
    </location>
</feature>